<feature type="compositionally biased region" description="Basic and acidic residues" evidence="1">
    <location>
        <begin position="79"/>
        <end position="90"/>
    </location>
</feature>
<gene>
    <name evidence="2" type="ORF">SAMN05192579_11975</name>
</gene>
<dbReference type="Proteomes" id="UP000198725">
    <property type="component" value="Unassembled WGS sequence"/>
</dbReference>
<keyword evidence="3" id="KW-1185">Reference proteome</keyword>
<reference evidence="3" key="1">
    <citation type="submission" date="2016-10" db="EMBL/GenBank/DDBJ databases">
        <authorList>
            <person name="Varghese N."/>
            <person name="Submissions S."/>
        </authorList>
    </citation>
    <scope>NUCLEOTIDE SEQUENCE [LARGE SCALE GENOMIC DNA]</scope>
    <source>
        <strain evidence="3">MO64</strain>
    </source>
</reference>
<protein>
    <submittedName>
        <fullName evidence="2">Uncharacterized protein</fullName>
    </submittedName>
</protein>
<name>A0A1I4FTC2_9GAMM</name>
<evidence type="ECO:0000313" key="2">
    <source>
        <dbReference type="EMBL" id="SFL21162.1"/>
    </source>
</evidence>
<feature type="region of interest" description="Disordered" evidence="1">
    <location>
        <begin position="60"/>
        <end position="90"/>
    </location>
</feature>
<sequence>MGIPPTKNAYCREHPENCQYLRHEIEEISCHGYRSDATRTTRNNTRLLNEAAQHTMHATIRPRTPNPGRRHMSGASRPDNAHFDPDHGATLAERHLPTGRYCTSGAERRAVTCCSMALDSSINCFA</sequence>
<evidence type="ECO:0000313" key="3">
    <source>
        <dbReference type="Proteomes" id="UP000198725"/>
    </source>
</evidence>
<organism evidence="2 3">
    <name type="scientific">Rhodanobacter glycinis</name>
    <dbReference type="NCBI Taxonomy" id="582702"/>
    <lineage>
        <taxon>Bacteria</taxon>
        <taxon>Pseudomonadati</taxon>
        <taxon>Pseudomonadota</taxon>
        <taxon>Gammaproteobacteria</taxon>
        <taxon>Lysobacterales</taxon>
        <taxon>Rhodanobacteraceae</taxon>
        <taxon>Rhodanobacter</taxon>
    </lineage>
</organism>
<proteinExistence type="predicted"/>
<evidence type="ECO:0000256" key="1">
    <source>
        <dbReference type="SAM" id="MobiDB-lite"/>
    </source>
</evidence>
<dbReference type="EMBL" id="FOSR01000019">
    <property type="protein sequence ID" value="SFL21162.1"/>
    <property type="molecule type" value="Genomic_DNA"/>
</dbReference>
<accession>A0A1I4FTC2</accession>
<dbReference type="AlphaFoldDB" id="A0A1I4FTC2"/>